<protein>
    <submittedName>
        <fullName evidence="1">Uncharacterized protein</fullName>
    </submittedName>
</protein>
<sequence length="165" mass="17815">MATLADVERFELNQSSESAVRKALQSVHTDSCKQTGVATFAALASALGAVHYGQLSHRAPLPILALCLVGRGRGMQGILGPVPKPRDASVHIPAIPVLPSTFGAIFQRFLYCALCLPFRSVGMEPELLRNMLTSLASMSRLAVELLLKIQSDSEDSDNERREKGI</sequence>
<name>M7AS61_CHEMY</name>
<dbReference type="AlphaFoldDB" id="M7AS61"/>
<organism evidence="1 2">
    <name type="scientific">Chelonia mydas</name>
    <name type="common">Green sea-turtle</name>
    <name type="synonym">Chelonia agassizi</name>
    <dbReference type="NCBI Taxonomy" id="8469"/>
    <lineage>
        <taxon>Eukaryota</taxon>
        <taxon>Metazoa</taxon>
        <taxon>Chordata</taxon>
        <taxon>Craniata</taxon>
        <taxon>Vertebrata</taxon>
        <taxon>Euteleostomi</taxon>
        <taxon>Archelosauria</taxon>
        <taxon>Testudinata</taxon>
        <taxon>Testudines</taxon>
        <taxon>Cryptodira</taxon>
        <taxon>Durocryptodira</taxon>
        <taxon>Americhelydia</taxon>
        <taxon>Chelonioidea</taxon>
        <taxon>Cheloniidae</taxon>
        <taxon>Chelonia</taxon>
    </lineage>
</organism>
<evidence type="ECO:0000313" key="1">
    <source>
        <dbReference type="EMBL" id="EMP25730.1"/>
    </source>
</evidence>
<accession>M7AS61</accession>
<evidence type="ECO:0000313" key="2">
    <source>
        <dbReference type="Proteomes" id="UP000031443"/>
    </source>
</evidence>
<dbReference type="EMBL" id="KB586771">
    <property type="protein sequence ID" value="EMP25730.1"/>
    <property type="molecule type" value="Genomic_DNA"/>
</dbReference>
<keyword evidence="2" id="KW-1185">Reference proteome</keyword>
<gene>
    <name evidence="1" type="ORF">UY3_17193</name>
</gene>
<proteinExistence type="predicted"/>
<reference evidence="2" key="1">
    <citation type="journal article" date="2013" name="Nat. Genet.">
        <title>The draft genomes of soft-shell turtle and green sea turtle yield insights into the development and evolution of the turtle-specific body plan.</title>
        <authorList>
            <person name="Wang Z."/>
            <person name="Pascual-Anaya J."/>
            <person name="Zadissa A."/>
            <person name="Li W."/>
            <person name="Niimura Y."/>
            <person name="Huang Z."/>
            <person name="Li C."/>
            <person name="White S."/>
            <person name="Xiong Z."/>
            <person name="Fang D."/>
            <person name="Wang B."/>
            <person name="Ming Y."/>
            <person name="Chen Y."/>
            <person name="Zheng Y."/>
            <person name="Kuraku S."/>
            <person name="Pignatelli M."/>
            <person name="Herrero J."/>
            <person name="Beal K."/>
            <person name="Nozawa M."/>
            <person name="Li Q."/>
            <person name="Wang J."/>
            <person name="Zhang H."/>
            <person name="Yu L."/>
            <person name="Shigenobu S."/>
            <person name="Wang J."/>
            <person name="Liu J."/>
            <person name="Flicek P."/>
            <person name="Searle S."/>
            <person name="Wang J."/>
            <person name="Kuratani S."/>
            <person name="Yin Y."/>
            <person name="Aken B."/>
            <person name="Zhang G."/>
            <person name="Irie N."/>
        </authorList>
    </citation>
    <scope>NUCLEOTIDE SEQUENCE [LARGE SCALE GENOMIC DNA]</scope>
</reference>
<dbReference type="Proteomes" id="UP000031443">
    <property type="component" value="Unassembled WGS sequence"/>
</dbReference>